<sequence length="152" mass="17306">METLECLDLSRNQLSGEIPKSLAHLNFLSVLNLSYNNLTGKIPLGTQLQSFNSYAFVGNTQLCGKPLVECPRDISNDSTTDRGEGNIFEEDEGFITLDFYICMAFGFFTGFCGVVMTLVLNRSWRDSYFNLWNNIGNWMYVTTTIYVTRFLE</sequence>
<evidence type="ECO:0000313" key="8">
    <source>
        <dbReference type="EMBL" id="CAI9767873.1"/>
    </source>
</evidence>
<keyword evidence="3" id="KW-0732">Signal</keyword>
<keyword evidence="9" id="KW-1185">Reference proteome</keyword>
<evidence type="ECO:0000313" key="9">
    <source>
        <dbReference type="Proteomes" id="UP000834106"/>
    </source>
</evidence>
<dbReference type="InterPro" id="IPR032675">
    <property type="entry name" value="LRR_dom_sf"/>
</dbReference>
<dbReference type="AlphaFoldDB" id="A0AAD1ZDR0"/>
<keyword evidence="4 7" id="KW-1133">Transmembrane helix</keyword>
<dbReference type="GO" id="GO:0016020">
    <property type="term" value="C:membrane"/>
    <property type="evidence" value="ECO:0007669"/>
    <property type="project" value="UniProtKB-SubCell"/>
</dbReference>
<protein>
    <submittedName>
        <fullName evidence="8">Uncharacterized protein</fullName>
    </submittedName>
</protein>
<keyword evidence="6" id="KW-0325">Glycoprotein</keyword>
<organism evidence="8 9">
    <name type="scientific">Fraxinus pennsylvanica</name>
    <dbReference type="NCBI Taxonomy" id="56036"/>
    <lineage>
        <taxon>Eukaryota</taxon>
        <taxon>Viridiplantae</taxon>
        <taxon>Streptophyta</taxon>
        <taxon>Embryophyta</taxon>
        <taxon>Tracheophyta</taxon>
        <taxon>Spermatophyta</taxon>
        <taxon>Magnoliopsida</taxon>
        <taxon>eudicotyledons</taxon>
        <taxon>Gunneridae</taxon>
        <taxon>Pentapetalae</taxon>
        <taxon>asterids</taxon>
        <taxon>lamiids</taxon>
        <taxon>Lamiales</taxon>
        <taxon>Oleaceae</taxon>
        <taxon>Oleeae</taxon>
        <taxon>Fraxinus</taxon>
    </lineage>
</organism>
<dbReference type="PANTHER" id="PTHR48063:SF98">
    <property type="entry name" value="LRR RECEPTOR-LIKE SERINE_THREONINE-PROTEIN KINASE FLS2"/>
    <property type="match status" value="1"/>
</dbReference>
<accession>A0AAD1ZDR0</accession>
<evidence type="ECO:0000256" key="1">
    <source>
        <dbReference type="ARBA" id="ARBA00004479"/>
    </source>
</evidence>
<gene>
    <name evidence="8" type="ORF">FPE_LOCUS15303</name>
</gene>
<dbReference type="Pfam" id="PF00560">
    <property type="entry name" value="LRR_1"/>
    <property type="match status" value="2"/>
</dbReference>
<keyword evidence="2 7" id="KW-0812">Transmembrane</keyword>
<evidence type="ECO:0000256" key="2">
    <source>
        <dbReference type="ARBA" id="ARBA00022692"/>
    </source>
</evidence>
<dbReference type="InterPro" id="IPR046956">
    <property type="entry name" value="RLP23-like"/>
</dbReference>
<keyword evidence="5 7" id="KW-0472">Membrane</keyword>
<evidence type="ECO:0000256" key="3">
    <source>
        <dbReference type="ARBA" id="ARBA00022729"/>
    </source>
</evidence>
<dbReference type="Gene3D" id="3.80.10.10">
    <property type="entry name" value="Ribonuclease Inhibitor"/>
    <property type="match status" value="1"/>
</dbReference>
<dbReference type="EMBL" id="OU503044">
    <property type="protein sequence ID" value="CAI9767873.1"/>
    <property type="molecule type" value="Genomic_DNA"/>
</dbReference>
<evidence type="ECO:0000256" key="4">
    <source>
        <dbReference type="ARBA" id="ARBA00022989"/>
    </source>
</evidence>
<dbReference type="SUPFAM" id="SSF52058">
    <property type="entry name" value="L domain-like"/>
    <property type="match status" value="1"/>
</dbReference>
<name>A0AAD1ZDR0_9LAMI</name>
<proteinExistence type="predicted"/>
<evidence type="ECO:0000256" key="7">
    <source>
        <dbReference type="SAM" id="Phobius"/>
    </source>
</evidence>
<feature type="transmembrane region" description="Helical" evidence="7">
    <location>
        <begin position="97"/>
        <end position="120"/>
    </location>
</feature>
<comment type="subcellular location">
    <subcellularLocation>
        <location evidence="1">Membrane</location>
        <topology evidence="1">Single-pass type I membrane protein</topology>
    </subcellularLocation>
</comment>
<dbReference type="InterPro" id="IPR001611">
    <property type="entry name" value="Leu-rich_rpt"/>
</dbReference>
<evidence type="ECO:0000256" key="6">
    <source>
        <dbReference type="ARBA" id="ARBA00023180"/>
    </source>
</evidence>
<dbReference type="PRINTS" id="PR00019">
    <property type="entry name" value="LEURICHRPT"/>
</dbReference>
<evidence type="ECO:0000256" key="5">
    <source>
        <dbReference type="ARBA" id="ARBA00023136"/>
    </source>
</evidence>
<dbReference type="PANTHER" id="PTHR48063">
    <property type="entry name" value="LRR RECEPTOR-LIKE KINASE"/>
    <property type="match status" value="1"/>
</dbReference>
<reference evidence="8" key="1">
    <citation type="submission" date="2023-05" db="EMBL/GenBank/DDBJ databases">
        <authorList>
            <person name="Huff M."/>
        </authorList>
    </citation>
    <scope>NUCLEOTIDE SEQUENCE</scope>
</reference>
<dbReference type="Proteomes" id="UP000834106">
    <property type="component" value="Chromosome 9"/>
</dbReference>